<dbReference type="AlphaFoldDB" id="A0A423IDG8"/>
<dbReference type="RefSeq" id="WP_123722140.1">
    <property type="nucleotide sequence ID" value="NZ_MOBN01000040.1"/>
</dbReference>
<proteinExistence type="predicted"/>
<sequence length="61" mass="6756">MAGLIQDDEAFFNATQNARVVQAAEQFDAMVWIEQTTPVTALPLPKSQTLEPEDETFPFGV</sequence>
<gene>
    <name evidence="1" type="ORF">BK663_22560</name>
</gene>
<protein>
    <submittedName>
        <fullName evidence="1">Uncharacterized protein</fullName>
    </submittedName>
</protein>
<dbReference type="Proteomes" id="UP000284168">
    <property type="component" value="Unassembled WGS sequence"/>
</dbReference>
<organism evidence="1 2">
    <name type="scientific">Pseudomonas lini</name>
    <dbReference type="NCBI Taxonomy" id="163011"/>
    <lineage>
        <taxon>Bacteria</taxon>
        <taxon>Pseudomonadati</taxon>
        <taxon>Pseudomonadota</taxon>
        <taxon>Gammaproteobacteria</taxon>
        <taxon>Pseudomonadales</taxon>
        <taxon>Pseudomonadaceae</taxon>
        <taxon>Pseudomonas</taxon>
    </lineage>
</organism>
<name>A0A423IDG8_9PSED</name>
<evidence type="ECO:0000313" key="1">
    <source>
        <dbReference type="EMBL" id="RON23515.1"/>
    </source>
</evidence>
<dbReference type="EMBL" id="MOBN01000040">
    <property type="protein sequence ID" value="RON23515.1"/>
    <property type="molecule type" value="Genomic_DNA"/>
</dbReference>
<reference evidence="1 2" key="1">
    <citation type="submission" date="2016-10" db="EMBL/GenBank/DDBJ databases">
        <title>Comparative genome analysis of multiple Pseudomonas spp. focuses on biocontrol and plant growth promoting traits.</title>
        <authorList>
            <person name="Tao X.-Y."/>
            <person name="Taylor C.G."/>
        </authorList>
    </citation>
    <scope>NUCLEOTIDE SEQUENCE [LARGE SCALE GENOMIC DNA]</scope>
    <source>
        <strain evidence="1 2">48C10</strain>
    </source>
</reference>
<evidence type="ECO:0000313" key="2">
    <source>
        <dbReference type="Proteomes" id="UP000284168"/>
    </source>
</evidence>
<accession>A0A423IDG8</accession>
<comment type="caution">
    <text evidence="1">The sequence shown here is derived from an EMBL/GenBank/DDBJ whole genome shotgun (WGS) entry which is preliminary data.</text>
</comment>